<name>A0A6P1GII7_SPHYA</name>
<organism evidence="1 2">
    <name type="scientific">Sphingobium yanoikuyae</name>
    <name type="common">Sphingomonas yanoikuyae</name>
    <dbReference type="NCBI Taxonomy" id="13690"/>
    <lineage>
        <taxon>Bacteria</taxon>
        <taxon>Pseudomonadati</taxon>
        <taxon>Pseudomonadota</taxon>
        <taxon>Alphaproteobacteria</taxon>
        <taxon>Sphingomonadales</taxon>
        <taxon>Sphingomonadaceae</taxon>
        <taxon>Sphingobium</taxon>
    </lineage>
</organism>
<reference evidence="1 2" key="1">
    <citation type="submission" date="2019-12" db="EMBL/GenBank/DDBJ databases">
        <title>Functional and genomic insights into the Sphingobium yanoikuyae YC-JY1, a bacterium efficiently degrading bisphenol A.</title>
        <authorList>
            <person name="Jia Y."/>
            <person name="Li X."/>
            <person name="Wang J."/>
            <person name="Eltoukhy A."/>
            <person name="Lamraoui I."/>
            <person name="Yan Y."/>
        </authorList>
    </citation>
    <scope>NUCLEOTIDE SEQUENCE [LARGE SCALE GENOMIC DNA]</scope>
    <source>
        <strain evidence="1 2">YC-JY1</strain>
    </source>
</reference>
<evidence type="ECO:0000313" key="1">
    <source>
        <dbReference type="EMBL" id="QHD68210.1"/>
    </source>
</evidence>
<proteinExistence type="predicted"/>
<dbReference type="RefSeq" id="WP_159366912.1">
    <property type="nucleotide sequence ID" value="NZ_CP047218.1"/>
</dbReference>
<dbReference type="AlphaFoldDB" id="A0A6P1GII7"/>
<dbReference type="Proteomes" id="UP000464086">
    <property type="component" value="Chromosome"/>
</dbReference>
<sequence length="186" mass="21070">MSDRWCILRMSGGSTLPVVNALTDASFTVWTPVVAEKKRTGSSRKEIERPTALIPGIVFAQADRLHDLIVMSRAPSLTHRRYNRDTGRMELRGCPAFSVFRDQGHYPLISDAQLEALRRAEWKGRSRKAEHVFHPNDQVRCDQTSYAGMVGVVSRVSKKRVRVLWPEALHEWEFDACDLIPVAQAA</sequence>
<evidence type="ECO:0008006" key="3">
    <source>
        <dbReference type="Google" id="ProtNLM"/>
    </source>
</evidence>
<accession>A0A6P1GII7</accession>
<protein>
    <recommendedName>
        <fullName evidence="3">NusG-like N-terminal domain-containing protein</fullName>
    </recommendedName>
</protein>
<dbReference type="EMBL" id="CP047218">
    <property type="protein sequence ID" value="QHD68210.1"/>
    <property type="molecule type" value="Genomic_DNA"/>
</dbReference>
<gene>
    <name evidence="1" type="ORF">GS397_14920</name>
</gene>
<evidence type="ECO:0000313" key="2">
    <source>
        <dbReference type="Proteomes" id="UP000464086"/>
    </source>
</evidence>